<keyword evidence="3" id="KW-0808">Transferase</keyword>
<comment type="caution">
    <text evidence="3">The sequence shown here is derived from an EMBL/GenBank/DDBJ whole genome shotgun (WGS) entry which is preliminary data.</text>
</comment>
<name>A0AAV4CSG0_9GAST</name>
<reference evidence="3 4" key="1">
    <citation type="journal article" date="2021" name="Elife">
        <title>Chloroplast acquisition without the gene transfer in kleptoplastic sea slugs, Plakobranchus ocellatus.</title>
        <authorList>
            <person name="Maeda T."/>
            <person name="Takahashi S."/>
            <person name="Yoshida T."/>
            <person name="Shimamura S."/>
            <person name="Takaki Y."/>
            <person name="Nagai Y."/>
            <person name="Toyoda A."/>
            <person name="Suzuki Y."/>
            <person name="Arimoto A."/>
            <person name="Ishii H."/>
            <person name="Satoh N."/>
            <person name="Nishiyama T."/>
            <person name="Hasebe M."/>
            <person name="Maruyama T."/>
            <person name="Minagawa J."/>
            <person name="Obokata J."/>
            <person name="Shigenobu S."/>
        </authorList>
    </citation>
    <scope>NUCLEOTIDE SEQUENCE [LARGE SCALE GENOMIC DNA]</scope>
</reference>
<protein>
    <submittedName>
        <fullName evidence="3">Cai-1 autoinducer sensor kinase/phosphatase cqss</fullName>
    </submittedName>
</protein>
<dbReference type="Proteomes" id="UP000735302">
    <property type="component" value="Unassembled WGS sequence"/>
</dbReference>
<evidence type="ECO:0000256" key="1">
    <source>
        <dbReference type="SAM" id="MobiDB-lite"/>
    </source>
</evidence>
<evidence type="ECO:0000313" key="4">
    <source>
        <dbReference type="Proteomes" id="UP000735302"/>
    </source>
</evidence>
<dbReference type="EMBL" id="BLXT01006933">
    <property type="protein sequence ID" value="GFO34794.1"/>
    <property type="molecule type" value="Genomic_DNA"/>
</dbReference>
<keyword evidence="4" id="KW-1185">Reference proteome</keyword>
<organism evidence="3 4">
    <name type="scientific">Plakobranchus ocellatus</name>
    <dbReference type="NCBI Taxonomy" id="259542"/>
    <lineage>
        <taxon>Eukaryota</taxon>
        <taxon>Metazoa</taxon>
        <taxon>Spiralia</taxon>
        <taxon>Lophotrochozoa</taxon>
        <taxon>Mollusca</taxon>
        <taxon>Gastropoda</taxon>
        <taxon>Heterobranchia</taxon>
        <taxon>Euthyneura</taxon>
        <taxon>Panpulmonata</taxon>
        <taxon>Sacoglossa</taxon>
        <taxon>Placobranchoidea</taxon>
        <taxon>Plakobranchidae</taxon>
        <taxon>Plakobranchus</taxon>
    </lineage>
</organism>
<evidence type="ECO:0000256" key="2">
    <source>
        <dbReference type="SAM" id="Phobius"/>
    </source>
</evidence>
<feature type="compositionally biased region" description="Basic and acidic residues" evidence="1">
    <location>
        <begin position="191"/>
        <end position="203"/>
    </location>
</feature>
<dbReference type="Pfam" id="PF07801">
    <property type="entry name" value="DUF1647"/>
    <property type="match status" value="1"/>
</dbReference>
<dbReference type="AlphaFoldDB" id="A0AAV4CSG0"/>
<evidence type="ECO:0000313" key="3">
    <source>
        <dbReference type="EMBL" id="GFO34794.1"/>
    </source>
</evidence>
<feature type="region of interest" description="Disordered" evidence="1">
    <location>
        <begin position="101"/>
        <end position="129"/>
    </location>
</feature>
<gene>
    <name evidence="3" type="ORF">PoB_006129900</name>
</gene>
<keyword evidence="3" id="KW-0418">Kinase</keyword>
<feature type="region of interest" description="Disordered" evidence="1">
    <location>
        <begin position="184"/>
        <end position="223"/>
    </location>
</feature>
<keyword evidence="2" id="KW-0472">Membrane</keyword>
<dbReference type="PANTHER" id="PTHR31389:SF4">
    <property type="entry name" value="LD39211P"/>
    <property type="match status" value="1"/>
</dbReference>
<keyword evidence="2" id="KW-1133">Transmembrane helix</keyword>
<sequence length="578" mass="65645">MEYKKDFQLRYSNDEVFTSADLQKVVMLPQMECFKEATFTRRLTVFNETFAELGSGKRNYAAVWHGGISGRKDEDLASTFHSCLPATAALGCEHWLGIPPVGRGSRGQVDPKQGPGTESRSSPDVPKMRPLLRPFPTKVNVALALIAFFALGYALVFKDHHSFSSSLDASLYFRLIRNGPHRHIPINRPTKGHEKAISSKPEVKSNLSAAPASSTTGLKSSKSEWNPNLALLTSELKKKLDVLEPEREIINMTTACNDYNIKYKDTCGDSDQDCPQKVLPKNLEDRIKQLTLRPNLQVPLKYRNVISGMAAAIPGHYDIILLSAISSNHFREAQAMFKNMHEKVLPILKNFTFVVYDLGLTDAERNEVITYCRCTVLKFPFHRFPEHFKVLKCFSWKVTVIRAMYERAQLVIWTDASIRIKNPSKLLEYIERAKERGIQQRFQARGVPNPYFTLNQMFDFFGDSPCAHMAFHQVETGYGLYHKEPLVQQAILDPWFGCAVRATCICPVLQRSVQICPDIRGSTEIGVCMRNEQSAISIILAKLFREKYRAVVVNVGTFQVALRENKYPYFDELRMQKG</sequence>
<proteinExistence type="predicted"/>
<accession>A0AAV4CSG0</accession>
<feature type="compositionally biased region" description="Polar residues" evidence="1">
    <location>
        <begin position="205"/>
        <end position="223"/>
    </location>
</feature>
<dbReference type="GO" id="GO:0016301">
    <property type="term" value="F:kinase activity"/>
    <property type="evidence" value="ECO:0007669"/>
    <property type="project" value="UniProtKB-KW"/>
</dbReference>
<dbReference type="PANTHER" id="PTHR31389">
    <property type="entry name" value="LD39211P"/>
    <property type="match status" value="1"/>
</dbReference>
<feature type="transmembrane region" description="Helical" evidence="2">
    <location>
        <begin position="139"/>
        <end position="157"/>
    </location>
</feature>
<dbReference type="InterPro" id="IPR012444">
    <property type="entry name" value="DUF1647"/>
</dbReference>
<keyword evidence="2" id="KW-0812">Transmembrane</keyword>